<dbReference type="PRINTS" id="PR00344">
    <property type="entry name" value="BCTRLSENSOR"/>
</dbReference>
<protein>
    <recommendedName>
        <fullName evidence="3">histidine kinase</fullName>
        <ecNumber evidence="3">2.7.13.3</ecNumber>
    </recommendedName>
</protein>
<name>A0ABS0YJL0_9BACT</name>
<feature type="transmembrane region" description="Helical" evidence="9">
    <location>
        <begin position="334"/>
        <end position="352"/>
    </location>
</feature>
<dbReference type="Pfam" id="PF03924">
    <property type="entry name" value="CHASE"/>
    <property type="match status" value="1"/>
</dbReference>
<organism evidence="15 16">
    <name type="scientific">Geomonas anaerohicana</name>
    <dbReference type="NCBI Taxonomy" id="2798583"/>
    <lineage>
        <taxon>Bacteria</taxon>
        <taxon>Pseudomonadati</taxon>
        <taxon>Thermodesulfobacteriota</taxon>
        <taxon>Desulfuromonadia</taxon>
        <taxon>Geobacterales</taxon>
        <taxon>Geobacteraceae</taxon>
        <taxon>Geomonas</taxon>
    </lineage>
</organism>
<feature type="domain" description="PAC" evidence="13">
    <location>
        <begin position="442"/>
        <end position="494"/>
    </location>
</feature>
<dbReference type="PANTHER" id="PTHR43065:SF42">
    <property type="entry name" value="TWO-COMPONENT SENSOR PPRA"/>
    <property type="match status" value="1"/>
</dbReference>
<dbReference type="SMART" id="SM01079">
    <property type="entry name" value="CHASE"/>
    <property type="match status" value="1"/>
</dbReference>
<dbReference type="InterPro" id="IPR000700">
    <property type="entry name" value="PAS-assoc_C"/>
</dbReference>
<dbReference type="InterPro" id="IPR003594">
    <property type="entry name" value="HATPase_dom"/>
</dbReference>
<comment type="subcellular location">
    <subcellularLocation>
        <location evidence="2">Membrane</location>
    </subcellularLocation>
</comment>
<evidence type="ECO:0000256" key="2">
    <source>
        <dbReference type="ARBA" id="ARBA00004370"/>
    </source>
</evidence>
<evidence type="ECO:0000313" key="16">
    <source>
        <dbReference type="Proteomes" id="UP000614714"/>
    </source>
</evidence>
<keyword evidence="6 9" id="KW-1133">Transmembrane helix</keyword>
<evidence type="ECO:0000259" key="13">
    <source>
        <dbReference type="PROSITE" id="PS50113"/>
    </source>
</evidence>
<gene>
    <name evidence="15" type="ORF">JFN91_19900</name>
</gene>
<keyword evidence="16" id="KW-1185">Reference proteome</keyword>
<comment type="catalytic activity">
    <reaction evidence="1">
        <text>ATP + protein L-histidine = ADP + protein N-phospho-L-histidine.</text>
        <dbReference type="EC" id="2.7.13.3"/>
    </reaction>
</comment>
<dbReference type="PROSITE" id="PS50109">
    <property type="entry name" value="HIS_KIN"/>
    <property type="match status" value="1"/>
</dbReference>
<dbReference type="PROSITE" id="PS50112">
    <property type="entry name" value="PAS"/>
    <property type="match status" value="1"/>
</dbReference>
<dbReference type="SMART" id="SM00091">
    <property type="entry name" value="PAS"/>
    <property type="match status" value="1"/>
</dbReference>
<keyword evidence="5 9" id="KW-0812">Transmembrane</keyword>
<dbReference type="SMART" id="SM00387">
    <property type="entry name" value="HATPase_c"/>
    <property type="match status" value="1"/>
</dbReference>
<sequence>MPTKSVQPIEPAASPLRGVSSWGRAVNLLPYLVLTLSLFMTLFFWRQYDRSLTSRFQTAFHDKSLEIVDRFINRMIDDEQVLRGAAGLFDASDSVTRDEWHRFSMALALDRNYPGLQGLGFSEVVHPQDKERHVRRMHSEGFLTYRIWPEGERPIYSAIVYLEPFDWRNQRAFGYDMFSETNRRNAMAKARDTGDAALTNPVFLVQETETDRQKGVLMYLPVYDRTRPTATEEQRREALKGWAYSPIRIRDFMSASFPKPPQSIAFRIYTENKVSDATLLFDSTADWKIRLPRNYYPEFQSSRTVTRFGREWLFSFQSLPSFAQEQGKSQSRSYLLGGLVVSALLTVIAFMLRHAHTSAIRAALALRESQERYRKISEDSPAYICTYLPDGTLTYVNPALSEDAHMPQGEMAGKNFLDFLLPEFRSPAQDSLHSLTPDHPSETGELAFFGPGKSVVWHQWTNRGIFDQQGRLVEVQAVGQDITERKKAEEERVRYEQQLLHAQKMESLGVLAGGIAHDFNNILMAIIGNVDLSLMKLPDDSPVTPNLKNIETAANRAAYLAKQMLAYSGKGRFMVEKADLNRLIEELRHVLETSAGNAELKLDLARPLPAVEADPNQMRQILMNLVQNAGESIGEGKGEITLRTGSVTLDRDSVMDLILGENMTEGRYVFMEVVDTGSGMDEEVQKKVFDPFFTTKFTGRGLGLAAVHGIVRGHRGGIRIYSEPGRGTTFKVLLPATEAATEPVPAEPVQDDWRGEGKILLVDDEETVRSIGTRMLRELGFTPVAASNGEEALSLYREHPDVRAVILDLTMPGMDGEECFRQLQALDPKVQVIMSSGFSEQDVVQKFDGRVLGGFIQKPYTLKALKEVMRKAFPPQAL</sequence>
<keyword evidence="7 9" id="KW-0472">Membrane</keyword>
<evidence type="ECO:0000313" key="15">
    <source>
        <dbReference type="EMBL" id="MBJ6752485.1"/>
    </source>
</evidence>
<dbReference type="SUPFAM" id="SSF55874">
    <property type="entry name" value="ATPase domain of HSP90 chaperone/DNA topoisomerase II/histidine kinase"/>
    <property type="match status" value="1"/>
</dbReference>
<evidence type="ECO:0000256" key="7">
    <source>
        <dbReference type="ARBA" id="ARBA00023136"/>
    </source>
</evidence>
<dbReference type="EC" id="2.7.13.3" evidence="3"/>
<dbReference type="Pfam" id="PF02518">
    <property type="entry name" value="HATPase_c"/>
    <property type="match status" value="1"/>
</dbReference>
<evidence type="ECO:0000256" key="6">
    <source>
        <dbReference type="ARBA" id="ARBA00022989"/>
    </source>
</evidence>
<accession>A0ABS0YJL0</accession>
<dbReference type="InterPro" id="IPR001789">
    <property type="entry name" value="Sig_transdc_resp-reg_receiver"/>
</dbReference>
<dbReference type="Proteomes" id="UP000614714">
    <property type="component" value="Unassembled WGS sequence"/>
</dbReference>
<evidence type="ECO:0000259" key="14">
    <source>
        <dbReference type="PROSITE" id="PS50839"/>
    </source>
</evidence>
<dbReference type="SUPFAM" id="SSF52172">
    <property type="entry name" value="CheY-like"/>
    <property type="match status" value="1"/>
</dbReference>
<dbReference type="InterPro" id="IPR001610">
    <property type="entry name" value="PAC"/>
</dbReference>
<dbReference type="Gene3D" id="3.30.450.20">
    <property type="entry name" value="PAS domain"/>
    <property type="match status" value="1"/>
</dbReference>
<dbReference type="InterPro" id="IPR035965">
    <property type="entry name" value="PAS-like_dom_sf"/>
</dbReference>
<dbReference type="InterPro" id="IPR005467">
    <property type="entry name" value="His_kinase_dom"/>
</dbReference>
<evidence type="ECO:0000259" key="10">
    <source>
        <dbReference type="PROSITE" id="PS50109"/>
    </source>
</evidence>
<feature type="transmembrane region" description="Helical" evidence="9">
    <location>
        <begin position="28"/>
        <end position="45"/>
    </location>
</feature>
<evidence type="ECO:0000256" key="8">
    <source>
        <dbReference type="PROSITE-ProRule" id="PRU00169"/>
    </source>
</evidence>
<evidence type="ECO:0000256" key="3">
    <source>
        <dbReference type="ARBA" id="ARBA00012438"/>
    </source>
</evidence>
<dbReference type="PROSITE" id="PS50113">
    <property type="entry name" value="PAC"/>
    <property type="match status" value="1"/>
</dbReference>
<dbReference type="CDD" id="cd00130">
    <property type="entry name" value="PAS"/>
    <property type="match status" value="1"/>
</dbReference>
<evidence type="ECO:0000256" key="5">
    <source>
        <dbReference type="ARBA" id="ARBA00022692"/>
    </source>
</evidence>
<proteinExistence type="predicted"/>
<dbReference type="Gene3D" id="3.30.565.10">
    <property type="entry name" value="Histidine kinase-like ATPase, C-terminal domain"/>
    <property type="match status" value="1"/>
</dbReference>
<dbReference type="SUPFAM" id="SSF55785">
    <property type="entry name" value="PYP-like sensor domain (PAS domain)"/>
    <property type="match status" value="1"/>
</dbReference>
<dbReference type="InterPro" id="IPR042240">
    <property type="entry name" value="CHASE_sf"/>
</dbReference>
<dbReference type="EMBL" id="JAEMHL010000016">
    <property type="protein sequence ID" value="MBJ6752485.1"/>
    <property type="molecule type" value="Genomic_DNA"/>
</dbReference>
<dbReference type="InterPro" id="IPR006189">
    <property type="entry name" value="CHASE_dom"/>
</dbReference>
<evidence type="ECO:0000256" key="9">
    <source>
        <dbReference type="SAM" id="Phobius"/>
    </source>
</evidence>
<dbReference type="Pfam" id="PF08448">
    <property type="entry name" value="PAS_4"/>
    <property type="match status" value="1"/>
</dbReference>
<dbReference type="RefSeq" id="WP_199390893.1">
    <property type="nucleotide sequence ID" value="NZ_JAEMHL010000016.1"/>
</dbReference>
<dbReference type="Gene3D" id="3.40.50.2300">
    <property type="match status" value="1"/>
</dbReference>
<dbReference type="InterPro" id="IPR013656">
    <property type="entry name" value="PAS_4"/>
</dbReference>
<feature type="domain" description="Response regulatory" evidence="11">
    <location>
        <begin position="758"/>
        <end position="873"/>
    </location>
</feature>
<dbReference type="InterPro" id="IPR036890">
    <property type="entry name" value="HATPase_C_sf"/>
</dbReference>
<dbReference type="InterPro" id="IPR011006">
    <property type="entry name" value="CheY-like_superfamily"/>
</dbReference>
<dbReference type="PROSITE" id="PS50839">
    <property type="entry name" value="CHASE"/>
    <property type="match status" value="1"/>
</dbReference>
<dbReference type="InterPro" id="IPR036097">
    <property type="entry name" value="HisK_dim/P_sf"/>
</dbReference>
<dbReference type="PANTHER" id="PTHR43065">
    <property type="entry name" value="SENSOR HISTIDINE KINASE"/>
    <property type="match status" value="1"/>
</dbReference>
<feature type="modified residue" description="4-aspartylphosphate" evidence="8">
    <location>
        <position position="808"/>
    </location>
</feature>
<dbReference type="Pfam" id="PF00072">
    <property type="entry name" value="Response_reg"/>
    <property type="match status" value="1"/>
</dbReference>
<dbReference type="SMART" id="SM00448">
    <property type="entry name" value="REC"/>
    <property type="match status" value="1"/>
</dbReference>
<dbReference type="InterPro" id="IPR000014">
    <property type="entry name" value="PAS"/>
</dbReference>
<evidence type="ECO:0000259" key="12">
    <source>
        <dbReference type="PROSITE" id="PS50112"/>
    </source>
</evidence>
<dbReference type="PROSITE" id="PS50110">
    <property type="entry name" value="RESPONSE_REGULATORY"/>
    <property type="match status" value="1"/>
</dbReference>
<evidence type="ECO:0000259" key="11">
    <source>
        <dbReference type="PROSITE" id="PS50110"/>
    </source>
</evidence>
<dbReference type="SUPFAM" id="SSF47384">
    <property type="entry name" value="Homodimeric domain of signal transducing histidine kinase"/>
    <property type="match status" value="1"/>
</dbReference>
<dbReference type="SMART" id="SM00086">
    <property type="entry name" value="PAC"/>
    <property type="match status" value="1"/>
</dbReference>
<feature type="domain" description="CHASE" evidence="14">
    <location>
        <begin position="91"/>
        <end position="254"/>
    </location>
</feature>
<dbReference type="InterPro" id="IPR004358">
    <property type="entry name" value="Sig_transdc_His_kin-like_C"/>
</dbReference>
<comment type="caution">
    <text evidence="15">The sequence shown here is derived from an EMBL/GenBank/DDBJ whole genome shotgun (WGS) entry which is preliminary data.</text>
</comment>
<evidence type="ECO:0000256" key="4">
    <source>
        <dbReference type="ARBA" id="ARBA00022553"/>
    </source>
</evidence>
<feature type="domain" description="PAS" evidence="12">
    <location>
        <begin position="369"/>
        <end position="439"/>
    </location>
</feature>
<dbReference type="Gene3D" id="1.10.287.130">
    <property type="match status" value="1"/>
</dbReference>
<reference evidence="15 16" key="1">
    <citation type="submission" date="2020-12" db="EMBL/GenBank/DDBJ databases">
        <title>Geomonas sp. Red421, isolated from paddy soil.</title>
        <authorList>
            <person name="Xu Z."/>
            <person name="Zhang Z."/>
            <person name="Masuda Y."/>
            <person name="Itoh H."/>
            <person name="Senoo K."/>
        </authorList>
    </citation>
    <scope>NUCLEOTIDE SEQUENCE [LARGE SCALE GENOMIC DNA]</scope>
    <source>
        <strain evidence="15 16">Red421</strain>
    </source>
</reference>
<dbReference type="InterPro" id="IPR003661">
    <property type="entry name" value="HisK_dim/P_dom"/>
</dbReference>
<dbReference type="NCBIfam" id="TIGR00229">
    <property type="entry name" value="sensory_box"/>
    <property type="match status" value="1"/>
</dbReference>
<keyword evidence="4 8" id="KW-0597">Phosphoprotein</keyword>
<evidence type="ECO:0000256" key="1">
    <source>
        <dbReference type="ARBA" id="ARBA00000085"/>
    </source>
</evidence>
<feature type="domain" description="Histidine kinase" evidence="10">
    <location>
        <begin position="514"/>
        <end position="738"/>
    </location>
</feature>
<dbReference type="Gene3D" id="3.30.450.350">
    <property type="entry name" value="CHASE domain"/>
    <property type="match status" value="1"/>
</dbReference>
<dbReference type="CDD" id="cd00082">
    <property type="entry name" value="HisKA"/>
    <property type="match status" value="1"/>
</dbReference>